<dbReference type="Proteomes" id="UP000198716">
    <property type="component" value="Unassembled WGS sequence"/>
</dbReference>
<dbReference type="InterPro" id="IPR052901">
    <property type="entry name" value="Bact_TGase-like"/>
</dbReference>
<feature type="transmembrane region" description="Helical" evidence="2">
    <location>
        <begin position="210"/>
        <end position="229"/>
    </location>
</feature>
<dbReference type="PANTHER" id="PTHR42736:SF1">
    <property type="entry name" value="PROTEIN-GLUTAMINE GAMMA-GLUTAMYLTRANSFERASE"/>
    <property type="match status" value="1"/>
</dbReference>
<keyword evidence="2" id="KW-1133">Transmembrane helix</keyword>
<protein>
    <submittedName>
        <fullName evidence="4">Transglutaminase-like enzyme, putative cysteine protease</fullName>
    </submittedName>
</protein>
<feature type="transmembrane region" description="Helical" evidence="2">
    <location>
        <begin position="61"/>
        <end position="80"/>
    </location>
</feature>
<dbReference type="Gene3D" id="3.10.620.30">
    <property type="match status" value="1"/>
</dbReference>
<feature type="transmembrane region" description="Helical" evidence="2">
    <location>
        <begin position="170"/>
        <end position="190"/>
    </location>
</feature>
<feature type="region of interest" description="Disordered" evidence="1">
    <location>
        <begin position="302"/>
        <end position="323"/>
    </location>
</feature>
<dbReference type="Pfam" id="PF13559">
    <property type="entry name" value="DUF4129"/>
    <property type="match status" value="1"/>
</dbReference>
<feature type="domain" description="Transglutaminase-like" evidence="3">
    <location>
        <begin position="462"/>
        <end position="531"/>
    </location>
</feature>
<keyword evidence="5" id="KW-1185">Reference proteome</keyword>
<name>A0A1I1V7F1_9ACTN</name>
<evidence type="ECO:0000259" key="3">
    <source>
        <dbReference type="SMART" id="SM00460"/>
    </source>
</evidence>
<evidence type="ECO:0000256" key="1">
    <source>
        <dbReference type="SAM" id="MobiDB-lite"/>
    </source>
</evidence>
<gene>
    <name evidence="4" type="ORF">SAMN04487819_103100</name>
</gene>
<dbReference type="RefSeq" id="WP_092924585.1">
    <property type="nucleotide sequence ID" value="NZ_FOMZ01000003.1"/>
</dbReference>
<dbReference type="Pfam" id="PF11992">
    <property type="entry name" value="TgpA_N"/>
    <property type="match status" value="1"/>
</dbReference>
<feature type="transmembrane region" description="Helical" evidence="2">
    <location>
        <begin position="120"/>
        <end position="140"/>
    </location>
</feature>
<feature type="region of interest" description="Disordered" evidence="1">
    <location>
        <begin position="529"/>
        <end position="587"/>
    </location>
</feature>
<dbReference type="SUPFAM" id="SSF54001">
    <property type="entry name" value="Cysteine proteinases"/>
    <property type="match status" value="1"/>
</dbReference>
<dbReference type="InterPro" id="IPR002931">
    <property type="entry name" value="Transglutaminase-like"/>
</dbReference>
<dbReference type="SMART" id="SM00460">
    <property type="entry name" value="TGc"/>
    <property type="match status" value="1"/>
</dbReference>
<reference evidence="5" key="1">
    <citation type="submission" date="2016-10" db="EMBL/GenBank/DDBJ databases">
        <authorList>
            <person name="Varghese N."/>
            <person name="Submissions S."/>
        </authorList>
    </citation>
    <scope>NUCLEOTIDE SEQUENCE [LARGE SCALE GENOMIC DNA]</scope>
    <source>
        <strain evidence="5">DSM 45004</strain>
    </source>
</reference>
<feature type="transmembrane region" description="Helical" evidence="2">
    <location>
        <begin position="593"/>
        <end position="616"/>
    </location>
</feature>
<keyword evidence="4" id="KW-0378">Hydrolase</keyword>
<dbReference type="InterPro" id="IPR021878">
    <property type="entry name" value="TgpA_N"/>
</dbReference>
<feature type="transmembrane region" description="Helical" evidence="2">
    <location>
        <begin position="147"/>
        <end position="164"/>
    </location>
</feature>
<dbReference type="InterPro" id="IPR025403">
    <property type="entry name" value="TgpA-like_C"/>
</dbReference>
<accession>A0A1I1V7F1</accession>
<proteinExistence type="predicted"/>
<sequence length="745" mass="80345">MNRTETDRRSTTGVLALLAVLLTSTSFSVVLADWRWFPPAVLTATAVAGTGIALRMRRDSWWGLPVQLATLVVMLTALFGDHGVLGLVPTPTTFDEFSHLLGEAVEVIRTGIPPVPAETAIVALICSGIGTVTILVDRIAVTCRAPAVAGLVLLCMFAIPASLADRMLPWWVFVGSALGFAALLPLGVGLPRSRRGDGVSARRISEVVTVPAMASVVGLLAGAVFTGVGTQGRIPGADRNPTAPDTGEIGLRPFTSLRGQLTRDEEVELFRVEGLPRETYLRAMTLSRFEPEQGWRLGRLSEGVPAQGRLPTPPGTERSTTPPKRIEIEPVGYRDAWLPVFGVPRQVSGIGDDWRYDPDSGMVFTRETDDTESYTELAVLPDPSKAELRASSGNSSVDRAYLATSGAGKRVRELARRITANADNRFDKALALNNYFTDPANGFSYELRTAPASSHSALEDFLFRGKRGYCEQFASAMAVLLREVGIPSRVAVGFTSGRPRGDERVITTEDAHAWVEAHFPGHGWVTFDPTPLADGRGSTPSYLDPTAAQQEDEGEATATSERTTTPTQRNDGTQHQGDPRAGSGDSTGSDIPLGILLLGGTTLAILVAGTGTPAVLRSLRRGRRSSMIAASGLGAAENAWRELLDEATDRGELTPPGETPRRTADRISGKYEMPPEQRGAWHELASAVERERYGPPGRRETASPLEILHRARAGLRTARPLGFRERLLPKSVLRLPARRRPTARR</sequence>
<dbReference type="EMBL" id="FOMZ01000003">
    <property type="protein sequence ID" value="SFD77928.1"/>
    <property type="molecule type" value="Genomic_DNA"/>
</dbReference>
<evidence type="ECO:0000313" key="4">
    <source>
        <dbReference type="EMBL" id="SFD77928.1"/>
    </source>
</evidence>
<dbReference type="InterPro" id="IPR038765">
    <property type="entry name" value="Papain-like_cys_pep_sf"/>
</dbReference>
<feature type="compositionally biased region" description="Low complexity" evidence="1">
    <location>
        <begin position="556"/>
        <end position="567"/>
    </location>
</feature>
<dbReference type="AlphaFoldDB" id="A0A1I1V7F1"/>
<dbReference type="GO" id="GO:0008233">
    <property type="term" value="F:peptidase activity"/>
    <property type="evidence" value="ECO:0007669"/>
    <property type="project" value="UniProtKB-KW"/>
</dbReference>
<dbReference type="GO" id="GO:0006508">
    <property type="term" value="P:proteolysis"/>
    <property type="evidence" value="ECO:0007669"/>
    <property type="project" value="UniProtKB-KW"/>
</dbReference>
<keyword evidence="4" id="KW-0645">Protease</keyword>
<keyword evidence="2" id="KW-0472">Membrane</keyword>
<dbReference type="Pfam" id="PF01841">
    <property type="entry name" value="Transglut_core"/>
    <property type="match status" value="1"/>
</dbReference>
<feature type="transmembrane region" description="Helical" evidence="2">
    <location>
        <begin position="36"/>
        <end position="54"/>
    </location>
</feature>
<evidence type="ECO:0000256" key="2">
    <source>
        <dbReference type="SAM" id="Phobius"/>
    </source>
</evidence>
<evidence type="ECO:0000313" key="5">
    <source>
        <dbReference type="Proteomes" id="UP000198716"/>
    </source>
</evidence>
<dbReference type="PANTHER" id="PTHR42736">
    <property type="entry name" value="PROTEIN-GLUTAMINE GAMMA-GLUTAMYLTRANSFERASE"/>
    <property type="match status" value="1"/>
</dbReference>
<organism evidence="4 5">
    <name type="scientific">Actinopolyspora alba</name>
    <dbReference type="NCBI Taxonomy" id="673379"/>
    <lineage>
        <taxon>Bacteria</taxon>
        <taxon>Bacillati</taxon>
        <taxon>Actinomycetota</taxon>
        <taxon>Actinomycetes</taxon>
        <taxon>Actinopolysporales</taxon>
        <taxon>Actinopolysporaceae</taxon>
        <taxon>Actinopolyspora</taxon>
        <taxon>Actinopolyspora alba group</taxon>
    </lineage>
</organism>
<keyword evidence="2" id="KW-0812">Transmembrane</keyword>